<organism evidence="2 3">
    <name type="scientific">Pseudomonas putida</name>
    <name type="common">Arthrobacter siderocapsulatus</name>
    <dbReference type="NCBI Taxonomy" id="303"/>
    <lineage>
        <taxon>Bacteria</taxon>
        <taxon>Pseudomonadati</taxon>
        <taxon>Pseudomonadota</taxon>
        <taxon>Gammaproteobacteria</taxon>
        <taxon>Pseudomonadales</taxon>
        <taxon>Pseudomonadaceae</taxon>
        <taxon>Pseudomonas</taxon>
    </lineage>
</organism>
<evidence type="ECO:0000313" key="2">
    <source>
        <dbReference type="EMBL" id="KAF0256045.1"/>
    </source>
</evidence>
<name>A0A7Z9EPS9_PSEPU</name>
<accession>A0A7Z9EPS9</accession>
<comment type="caution">
    <text evidence="2">The sequence shown here is derived from an EMBL/GenBank/DDBJ whole genome shotgun (WGS) entry which is preliminary data.</text>
</comment>
<gene>
    <name evidence="2" type="ORF">GN299_03520</name>
</gene>
<evidence type="ECO:0000313" key="3">
    <source>
        <dbReference type="Proteomes" id="UP000442695"/>
    </source>
</evidence>
<dbReference type="InterPro" id="IPR005094">
    <property type="entry name" value="Endonuclease_MobA/VirD2"/>
</dbReference>
<reference evidence="2 3" key="1">
    <citation type="submission" date="2019-12" db="EMBL/GenBank/DDBJ databases">
        <authorList>
            <person name="Woiski C."/>
        </authorList>
    </citation>
    <scope>NUCLEOTIDE SEQUENCE [LARGE SCALE GENOMIC DNA]</scope>
    <source>
        <strain evidence="2 3">BOE100</strain>
    </source>
</reference>
<dbReference type="Proteomes" id="UP000442695">
    <property type="component" value="Unassembled WGS sequence"/>
</dbReference>
<evidence type="ECO:0000259" key="1">
    <source>
        <dbReference type="Pfam" id="PF03432"/>
    </source>
</evidence>
<protein>
    <submittedName>
        <fullName evidence="2">Relaxase/mobilization nuclease domain-containing protein</fullName>
    </submittedName>
</protein>
<dbReference type="AlphaFoldDB" id="A0A7Z9EPS9"/>
<feature type="domain" description="MobA/VirD2-like nuclease" evidence="1">
    <location>
        <begin position="55"/>
        <end position="172"/>
    </location>
</feature>
<dbReference type="Pfam" id="PF03432">
    <property type="entry name" value="Relaxase"/>
    <property type="match status" value="1"/>
</dbReference>
<dbReference type="RefSeq" id="WP_156858354.1">
    <property type="nucleotide sequence ID" value="NZ_CP120969.1"/>
</dbReference>
<proteinExistence type="predicted"/>
<sequence length="385" mass="44648">MIGKIFPKSAGSFKGRIRYIFGCTKHDHEISGIRTISHNTMSRDPLPAVLQGDESDVLEMIREFDQVENLRRLSIDSDKPIKPVFHAMLSLRPGESLTTSQWRTAVETYLDDLGFDETNQFVAVMHQDKDHQHVHIVANRIRLNDDFSMVKDSNERSVSLDSVSKIEDRFNLSKAPKPKDTWGVSITHAELQASIRDGDLPLKHKMIAKIAGAIEATTAQDGDMFDFVRALRKQKVYIHLALNDEGQPKGISFEFDGKHISGRQLKRSRLTWHKLTTQEGIKYDPETIHQLQVEIARRDSEEQERLRVYYYEFVPVSGRRKKPLYIKFTGRDYQLQKLIKEILELIDALFDAIFKPRECRLKVRYIEYIPGQPLEFEEEQDLELH</sequence>
<dbReference type="EMBL" id="WOWR01000003">
    <property type="protein sequence ID" value="KAF0256045.1"/>
    <property type="molecule type" value="Genomic_DNA"/>
</dbReference>